<dbReference type="GO" id="GO:0003729">
    <property type="term" value="F:mRNA binding"/>
    <property type="evidence" value="ECO:0007669"/>
    <property type="project" value="TreeGrafter"/>
</dbReference>
<evidence type="ECO:0000256" key="1">
    <source>
        <dbReference type="ARBA" id="ARBA00005775"/>
    </source>
</evidence>
<evidence type="ECO:0000313" key="7">
    <source>
        <dbReference type="Proteomes" id="UP001162131"/>
    </source>
</evidence>
<evidence type="ECO:0000256" key="4">
    <source>
        <dbReference type="SAM" id="MobiDB-lite"/>
    </source>
</evidence>
<feature type="region of interest" description="Disordered" evidence="4">
    <location>
        <begin position="40"/>
        <end position="107"/>
    </location>
</feature>
<feature type="compositionally biased region" description="Basic and acidic residues" evidence="4">
    <location>
        <begin position="1"/>
        <end position="11"/>
    </location>
</feature>
<feature type="region of interest" description="Disordered" evidence="4">
    <location>
        <begin position="1"/>
        <end position="26"/>
    </location>
</feature>
<dbReference type="EMBL" id="CAJZBQ010000006">
    <property type="protein sequence ID" value="CAG9312458.1"/>
    <property type="molecule type" value="Genomic_DNA"/>
</dbReference>
<name>A0AAU9IVV5_9CILI</name>
<reference evidence="6" key="1">
    <citation type="submission" date="2021-09" db="EMBL/GenBank/DDBJ databases">
        <authorList>
            <consortium name="AG Swart"/>
            <person name="Singh M."/>
            <person name="Singh A."/>
            <person name="Seah K."/>
            <person name="Emmerich C."/>
        </authorList>
    </citation>
    <scope>NUCLEOTIDE SEQUENCE</scope>
    <source>
        <strain evidence="6">ATCC30299</strain>
    </source>
</reference>
<dbReference type="GO" id="GO:0003743">
    <property type="term" value="F:translation initiation factor activity"/>
    <property type="evidence" value="ECO:0007669"/>
    <property type="project" value="UniProtKB-KW"/>
</dbReference>
<organism evidence="6 7">
    <name type="scientific">Blepharisma stoltei</name>
    <dbReference type="NCBI Taxonomy" id="1481888"/>
    <lineage>
        <taxon>Eukaryota</taxon>
        <taxon>Sar</taxon>
        <taxon>Alveolata</taxon>
        <taxon>Ciliophora</taxon>
        <taxon>Postciliodesmatophora</taxon>
        <taxon>Heterotrichea</taxon>
        <taxon>Heterotrichida</taxon>
        <taxon>Blepharismidae</taxon>
        <taxon>Blepharisma</taxon>
    </lineage>
</organism>
<proteinExistence type="inferred from homology"/>
<feature type="domain" description="MIF4G" evidence="5">
    <location>
        <begin position="221"/>
        <end position="449"/>
    </location>
</feature>
<dbReference type="SMART" id="SM00543">
    <property type="entry name" value="MIF4G"/>
    <property type="match status" value="1"/>
</dbReference>
<keyword evidence="2" id="KW-0396">Initiation factor</keyword>
<keyword evidence="3" id="KW-0648">Protein biosynthesis</keyword>
<comment type="similarity">
    <text evidence="1">Belongs to the eukaryotic initiation factor 4G family.</text>
</comment>
<dbReference type="GO" id="GO:0016281">
    <property type="term" value="C:eukaryotic translation initiation factor 4F complex"/>
    <property type="evidence" value="ECO:0007669"/>
    <property type="project" value="TreeGrafter"/>
</dbReference>
<sequence length="463" mass="52638">MSASNTKERKPARTNTSPPDAGQPEFRDYKAAKAALLSSLSISSKTQPEINVISDIDTQDNKSLSANENKEQERPPRKLSPAFKQEEIDNTNEETKIPANGKNHFKGGLSTIEEDITSHEYTPMGTGSTFSQISVAKAKIRYSEDDIRKAGDEDLSWVLPIQIVRIRRRNEPKPERRVLGNTNYKFNWRAEEDETQKKIRQGALENTKKINTEKSTKEKKLCDIKIILNKLTMRNFDKLKTELFEISKLDEEYLEALADAIFQKACFEKKYVGMYADLCKYLTDAYLDFQLAGGKVESSKRTQDSLFRKMLLNVCQESFEEMWMSEADHKGDSAYKVKSLGMVRFIGELFKAGFIPPKVIFMCLMELISPNFKETFKNPDFVSLVLNDDKLEGAVLMLTAGGAAYENEKYVSKTNAVVNTLKEIMDRGLTANSRVKFLILDMLELRACGWQDKLIESPTIITN</sequence>
<evidence type="ECO:0000259" key="5">
    <source>
        <dbReference type="SMART" id="SM00543"/>
    </source>
</evidence>
<comment type="caution">
    <text evidence="6">The sequence shown here is derived from an EMBL/GenBank/DDBJ whole genome shotgun (WGS) entry which is preliminary data.</text>
</comment>
<dbReference type="SUPFAM" id="SSF48371">
    <property type="entry name" value="ARM repeat"/>
    <property type="match status" value="1"/>
</dbReference>
<gene>
    <name evidence="6" type="ORF">BSTOLATCC_MIC6561</name>
</gene>
<protein>
    <recommendedName>
        <fullName evidence="5">MIF4G domain-containing protein</fullName>
    </recommendedName>
</protein>
<dbReference type="InterPro" id="IPR003890">
    <property type="entry name" value="MIF4G-like_typ-3"/>
</dbReference>
<keyword evidence="7" id="KW-1185">Reference proteome</keyword>
<dbReference type="Pfam" id="PF02854">
    <property type="entry name" value="MIF4G"/>
    <property type="match status" value="1"/>
</dbReference>
<accession>A0AAU9IVV5</accession>
<evidence type="ECO:0000256" key="2">
    <source>
        <dbReference type="ARBA" id="ARBA00022540"/>
    </source>
</evidence>
<dbReference type="AlphaFoldDB" id="A0AAU9IVV5"/>
<dbReference type="InterPro" id="IPR016024">
    <property type="entry name" value="ARM-type_fold"/>
</dbReference>
<evidence type="ECO:0000256" key="3">
    <source>
        <dbReference type="ARBA" id="ARBA00022917"/>
    </source>
</evidence>
<dbReference type="PANTHER" id="PTHR23253:SF9">
    <property type="entry name" value="EUKARYOTIC TRANSLATION INITIATION FACTOR 4 GAMMA 2"/>
    <property type="match status" value="1"/>
</dbReference>
<dbReference type="PANTHER" id="PTHR23253">
    <property type="entry name" value="EUKARYOTIC TRANSLATION INITIATION FACTOR 4 GAMMA"/>
    <property type="match status" value="1"/>
</dbReference>
<dbReference type="Proteomes" id="UP001162131">
    <property type="component" value="Unassembled WGS sequence"/>
</dbReference>
<dbReference type="Gene3D" id="1.25.40.180">
    <property type="match status" value="1"/>
</dbReference>
<evidence type="ECO:0000313" key="6">
    <source>
        <dbReference type="EMBL" id="CAG9312458.1"/>
    </source>
</evidence>